<gene>
    <name evidence="3" type="primary">spoIIR</name>
    <name evidence="3" type="ORF">HIJ39_04565</name>
</gene>
<accession>A0A7Y0L1M4</accession>
<feature type="region of interest" description="Disordered" evidence="1">
    <location>
        <begin position="175"/>
        <end position="212"/>
    </location>
</feature>
<protein>
    <submittedName>
        <fullName evidence="3">Stage II sporulation protein R</fullName>
    </submittedName>
</protein>
<dbReference type="AlphaFoldDB" id="A0A7Y0L1M4"/>
<dbReference type="Pfam" id="PF09551">
    <property type="entry name" value="Spore_II_R"/>
    <property type="match status" value="1"/>
</dbReference>
<reference evidence="3 4" key="1">
    <citation type="submission" date="2020-04" db="EMBL/GenBank/DDBJ databases">
        <authorList>
            <person name="Zhang R."/>
            <person name="Schippers A."/>
        </authorList>
    </citation>
    <scope>NUCLEOTIDE SEQUENCE [LARGE SCALE GENOMIC DNA]</scope>
    <source>
        <strain evidence="3 4">DSM 109850</strain>
    </source>
</reference>
<evidence type="ECO:0000313" key="3">
    <source>
        <dbReference type="EMBL" id="NMP21627.1"/>
    </source>
</evidence>
<keyword evidence="2" id="KW-0732">Signal</keyword>
<evidence type="ECO:0000313" key="4">
    <source>
        <dbReference type="Proteomes" id="UP000533476"/>
    </source>
</evidence>
<feature type="compositionally biased region" description="Low complexity" evidence="1">
    <location>
        <begin position="175"/>
        <end position="202"/>
    </location>
</feature>
<dbReference type="EMBL" id="JABBVZ010000010">
    <property type="protein sequence ID" value="NMP21627.1"/>
    <property type="molecule type" value="Genomic_DNA"/>
</dbReference>
<dbReference type="Proteomes" id="UP000533476">
    <property type="component" value="Unassembled WGS sequence"/>
</dbReference>
<feature type="signal peptide" evidence="2">
    <location>
        <begin position="1"/>
        <end position="23"/>
    </location>
</feature>
<dbReference type="NCBIfam" id="TIGR02837">
    <property type="entry name" value="spore_II_R"/>
    <property type="match status" value="1"/>
</dbReference>
<dbReference type="RefSeq" id="WP_169097174.1">
    <property type="nucleotide sequence ID" value="NZ_JABBVZ010000010.1"/>
</dbReference>
<evidence type="ECO:0000256" key="1">
    <source>
        <dbReference type="SAM" id="MobiDB-lite"/>
    </source>
</evidence>
<proteinExistence type="predicted"/>
<sequence length="233" mass="25234">MMMLKYWLVAFLGMAVIWGMAPAAQNTQSPKPDITTPHVIRFRVIANSDNPVDQALKLDVRDAVLEKMDPVLNGVKSRQLAAARIKAMEPALSRIANQVLKSHHVAYRARVEWTKTEFPTKAYGSWVLPAGRYQALLIVLGHGAGHNWWCVLFPSLCFIDMGNALAVPQSSAAPASTEATAPTPGVAPATASPSPAPTTSVSHSHHPSRTPGAIQVKWQTPHFLISLLAILAR</sequence>
<keyword evidence="4" id="KW-1185">Reference proteome</keyword>
<comment type="caution">
    <text evidence="3">The sequence shown here is derived from an EMBL/GenBank/DDBJ whole genome shotgun (WGS) entry which is preliminary data.</text>
</comment>
<organism evidence="3 4">
    <name type="scientific">Sulfobacillus harzensis</name>
    <dbReference type="NCBI Taxonomy" id="2729629"/>
    <lineage>
        <taxon>Bacteria</taxon>
        <taxon>Bacillati</taxon>
        <taxon>Bacillota</taxon>
        <taxon>Clostridia</taxon>
        <taxon>Eubacteriales</taxon>
        <taxon>Clostridiales Family XVII. Incertae Sedis</taxon>
        <taxon>Sulfobacillus</taxon>
    </lineage>
</organism>
<name>A0A7Y0L1M4_9FIRM</name>
<dbReference type="InterPro" id="IPR014202">
    <property type="entry name" value="Spore_II_R"/>
</dbReference>
<evidence type="ECO:0000256" key="2">
    <source>
        <dbReference type="SAM" id="SignalP"/>
    </source>
</evidence>
<feature type="chain" id="PRO_5031317071" evidence="2">
    <location>
        <begin position="24"/>
        <end position="233"/>
    </location>
</feature>